<evidence type="ECO:0000313" key="3">
    <source>
        <dbReference type="Proteomes" id="UP000216538"/>
    </source>
</evidence>
<sequence length="121" mass="13991">MESEMDAFREIESLEMELVDPVTRKNAARLQELLSDEFLEFASSGMVIRKRDVLDSTNTPSTTTYQFGDFEFRSLGDEHILVTYRSVKSAREIAYRSSIWVKQNGRWQMLHHQSTVVPSAI</sequence>
<organism evidence="2 3">
    <name type="scientific">Vreelandella boliviensis LC1</name>
    <dbReference type="NCBI Taxonomy" id="1072583"/>
    <lineage>
        <taxon>Bacteria</taxon>
        <taxon>Pseudomonadati</taxon>
        <taxon>Pseudomonadota</taxon>
        <taxon>Gammaproteobacteria</taxon>
        <taxon>Oceanospirillales</taxon>
        <taxon>Halomonadaceae</taxon>
        <taxon>Vreelandella</taxon>
    </lineage>
</organism>
<keyword evidence="3" id="KW-1185">Reference proteome</keyword>
<reference evidence="2 3" key="1">
    <citation type="submission" date="2017-07" db="EMBL/GenBank/DDBJ databases">
        <title>Shotgun whole genome sequences of three halophilic bacterial isolates.</title>
        <authorList>
            <person name="Pozzo T."/>
            <person name="Higdon S.M."/>
            <person name="Quillaguaman J."/>
        </authorList>
    </citation>
    <scope>NUCLEOTIDE SEQUENCE [LARGE SCALE GENOMIC DNA]</scope>
    <source>
        <strain evidence="2 3">LC1</strain>
    </source>
</reference>
<dbReference type="Proteomes" id="UP000216538">
    <property type="component" value="Unassembled WGS sequence"/>
</dbReference>
<dbReference type="Gene3D" id="3.10.450.50">
    <property type="match status" value="1"/>
</dbReference>
<name>A0ABX4G649_9GAMM</name>
<accession>A0ABX4G649</accession>
<proteinExistence type="predicted"/>
<evidence type="ECO:0000259" key="1">
    <source>
        <dbReference type="Pfam" id="PF14534"/>
    </source>
</evidence>
<dbReference type="SUPFAM" id="SSF54427">
    <property type="entry name" value="NTF2-like"/>
    <property type="match status" value="1"/>
</dbReference>
<gene>
    <name evidence="2" type="ORF">CE457_15915</name>
</gene>
<dbReference type="InterPro" id="IPR027843">
    <property type="entry name" value="DUF4440"/>
</dbReference>
<comment type="caution">
    <text evidence="2">The sequence shown here is derived from an EMBL/GenBank/DDBJ whole genome shotgun (WGS) entry which is preliminary data.</text>
</comment>
<feature type="domain" description="DUF4440" evidence="1">
    <location>
        <begin position="11"/>
        <end position="109"/>
    </location>
</feature>
<dbReference type="EMBL" id="NPEY01000013">
    <property type="protein sequence ID" value="OZT73204.1"/>
    <property type="molecule type" value="Genomic_DNA"/>
</dbReference>
<dbReference type="Pfam" id="PF14534">
    <property type="entry name" value="DUF4440"/>
    <property type="match status" value="1"/>
</dbReference>
<protein>
    <submittedName>
        <fullName evidence="2">Nuclear transport factor 2 family protein</fullName>
    </submittedName>
</protein>
<evidence type="ECO:0000313" key="2">
    <source>
        <dbReference type="EMBL" id="OZT73204.1"/>
    </source>
</evidence>
<dbReference type="InterPro" id="IPR032710">
    <property type="entry name" value="NTF2-like_dom_sf"/>
</dbReference>